<name>A0A4V6PE86_9ACTN</name>
<dbReference type="InterPro" id="IPR000073">
    <property type="entry name" value="AB_hydrolase_1"/>
</dbReference>
<dbReference type="SUPFAM" id="SSF53474">
    <property type="entry name" value="alpha/beta-Hydrolases"/>
    <property type="match status" value="1"/>
</dbReference>
<dbReference type="PANTHER" id="PTHR43798:SF33">
    <property type="entry name" value="HYDROLASE, PUTATIVE (AFU_ORTHOLOGUE AFUA_2G14860)-RELATED"/>
    <property type="match status" value="1"/>
</dbReference>
<proteinExistence type="predicted"/>
<comment type="caution">
    <text evidence="2">The sequence shown here is derived from an EMBL/GenBank/DDBJ whole genome shotgun (WGS) entry which is preliminary data.</text>
</comment>
<evidence type="ECO:0000313" key="3">
    <source>
        <dbReference type="Proteomes" id="UP000294513"/>
    </source>
</evidence>
<dbReference type="RefSeq" id="WP_131903657.1">
    <property type="nucleotide sequence ID" value="NZ_SMKU01000604.1"/>
</dbReference>
<evidence type="ECO:0000313" key="2">
    <source>
        <dbReference type="EMBL" id="TDD60607.1"/>
    </source>
</evidence>
<dbReference type="PANTHER" id="PTHR43798">
    <property type="entry name" value="MONOACYLGLYCEROL LIPASE"/>
    <property type="match status" value="1"/>
</dbReference>
<dbReference type="AlphaFoldDB" id="A0A4V6PE86"/>
<evidence type="ECO:0000259" key="1">
    <source>
        <dbReference type="Pfam" id="PF12697"/>
    </source>
</evidence>
<protein>
    <submittedName>
        <fullName evidence="2">Alpha/beta hydrolase</fullName>
    </submittedName>
</protein>
<dbReference type="Proteomes" id="UP000294513">
    <property type="component" value="Unassembled WGS sequence"/>
</dbReference>
<dbReference type="OrthoDB" id="63519at2"/>
<gene>
    <name evidence="2" type="ORF">E1298_45950</name>
</gene>
<dbReference type="Pfam" id="PF12697">
    <property type="entry name" value="Abhydrolase_6"/>
    <property type="match status" value="1"/>
</dbReference>
<dbReference type="Gene3D" id="3.40.50.1820">
    <property type="entry name" value="alpha/beta hydrolase"/>
    <property type="match status" value="1"/>
</dbReference>
<organism evidence="2 3">
    <name type="scientific">Actinomadura rubrisoli</name>
    <dbReference type="NCBI Taxonomy" id="2530368"/>
    <lineage>
        <taxon>Bacteria</taxon>
        <taxon>Bacillati</taxon>
        <taxon>Actinomycetota</taxon>
        <taxon>Actinomycetes</taxon>
        <taxon>Streptosporangiales</taxon>
        <taxon>Thermomonosporaceae</taxon>
        <taxon>Actinomadura</taxon>
    </lineage>
</organism>
<dbReference type="GO" id="GO:0016020">
    <property type="term" value="C:membrane"/>
    <property type="evidence" value="ECO:0007669"/>
    <property type="project" value="TreeGrafter"/>
</dbReference>
<dbReference type="PRINTS" id="PR00111">
    <property type="entry name" value="ABHYDROLASE"/>
</dbReference>
<keyword evidence="3" id="KW-1185">Reference proteome</keyword>
<dbReference type="InterPro" id="IPR029058">
    <property type="entry name" value="AB_hydrolase_fold"/>
</dbReference>
<reference evidence="2 3" key="1">
    <citation type="submission" date="2019-03" db="EMBL/GenBank/DDBJ databases">
        <title>Draft genome sequences of novel Actinobacteria.</title>
        <authorList>
            <person name="Sahin N."/>
            <person name="Ay H."/>
            <person name="Saygin H."/>
        </authorList>
    </citation>
    <scope>NUCLEOTIDE SEQUENCE [LARGE SCALE GENOMIC DNA]</scope>
    <source>
        <strain evidence="2 3">H3C3</strain>
    </source>
</reference>
<dbReference type="GO" id="GO:0016787">
    <property type="term" value="F:hydrolase activity"/>
    <property type="evidence" value="ECO:0007669"/>
    <property type="project" value="UniProtKB-KW"/>
</dbReference>
<dbReference type="InterPro" id="IPR050266">
    <property type="entry name" value="AB_hydrolase_sf"/>
</dbReference>
<sequence length="265" mass="28594">MTGRSRNPTPFTDFGGDGVDVLAVHGHFGGARTFASLAHALAGRARITAIDQRGHGHAAHRDDYTMDAYVDDLTAFVRDRGFTPAVLYGHSMGGVVAFNLAAKHPDLVRALILEEAPAVVEPPILDTRAWPGRAPTLMGLGAGIVKEGIPDPAYFLETAIRYPDGWGLPFDHAGVYRSEELLLGEWWAAWQAVQCPTLLVHGVESRVLPTSLAREMAERRPGIRYVELEGCGHWAHDDDVAAVAETVAAFLDEVVPDDPSTGRTA</sequence>
<keyword evidence="2" id="KW-0378">Hydrolase</keyword>
<dbReference type="EMBL" id="SMKU01000604">
    <property type="protein sequence ID" value="TDD60607.1"/>
    <property type="molecule type" value="Genomic_DNA"/>
</dbReference>
<feature type="domain" description="AB hydrolase-1" evidence="1">
    <location>
        <begin position="21"/>
        <end position="245"/>
    </location>
</feature>
<accession>A0A4V6PE86</accession>